<evidence type="ECO:0000256" key="3">
    <source>
        <dbReference type="ARBA" id="ARBA00023015"/>
    </source>
</evidence>
<evidence type="ECO:0000256" key="6">
    <source>
        <dbReference type="ARBA" id="ARBA00023242"/>
    </source>
</evidence>
<evidence type="ECO:0000313" key="8">
    <source>
        <dbReference type="Proteomes" id="UP000829720"/>
    </source>
</evidence>
<sequence>MAQTGVLPQPSGELRSSDSHLVVTFLMSALDSMCKELAKSSVEVACLAVFNKEVFVVGTERGKGYANIRSDFQRDFVTYCLSEEERDREQVRIKHLPFPHASDKLNREKLKKAVEDVFSSCYGKAFGESSLLPVPYSKIQEDPSNVEVKGLPDGIVLQEPENYDVSTLKKILEKKSHISFVLRRPVLVQRKLKGKDISQAVKCENSSPDRFVAVRVKAEPHEIQEEPETVADSVKEEHVDPQYPLTGSRCIGETREEADRLLAIVGSTPSVISEMREDPEVEVTIEASAACWPRTGIDLGLTPSHEPPDSGLHPGQGSRNTLCSLPATGRAIDLMSPPELDDILREFYLNAKTSKKDPYTKNSLNAIRKSINRYLRGPPLRRHINILCESQFPASNRTYRQVCGALKLEGKALTRHMVPLAPDDLLKLYQSAALRTTSPQTLLNKVWFDIMFFLARDGGGGRYTQREFTRESFSFGIDEQGREFVYAAKDERSELMRRACQRMRMYALPGDPCCPVSAFQLYLSKLNPFSSALFQHPILHPSTDIWYNTKPVGVNVLGSMMPRLSKEAQLSFVYSNHSIRMTPIPLLQGILQTPSTKVSTLSFKNQC</sequence>
<evidence type="ECO:0000256" key="2">
    <source>
        <dbReference type="ARBA" id="ARBA00022737"/>
    </source>
</evidence>
<keyword evidence="8" id="KW-1185">Reference proteome</keyword>
<gene>
    <name evidence="7" type="ORF">AGOR_G00030080</name>
</gene>
<dbReference type="GO" id="GO:0005634">
    <property type="term" value="C:nucleus"/>
    <property type="evidence" value="ECO:0007669"/>
    <property type="project" value="UniProtKB-SubCell"/>
</dbReference>
<dbReference type="InterPro" id="IPR004212">
    <property type="entry name" value="GTF2I"/>
</dbReference>
<dbReference type="PROSITE" id="PS51139">
    <property type="entry name" value="GTF2I"/>
    <property type="match status" value="1"/>
</dbReference>
<dbReference type="EMBL" id="JAERUA010000002">
    <property type="protein sequence ID" value="KAI1903715.1"/>
    <property type="molecule type" value="Genomic_DNA"/>
</dbReference>
<evidence type="ECO:0000256" key="1">
    <source>
        <dbReference type="ARBA" id="ARBA00004123"/>
    </source>
</evidence>
<evidence type="ECO:0000313" key="7">
    <source>
        <dbReference type="EMBL" id="KAI1903715.1"/>
    </source>
</evidence>
<dbReference type="InterPro" id="IPR036647">
    <property type="entry name" value="GTF2I-like_rpt_sf"/>
</dbReference>
<organism evidence="7 8">
    <name type="scientific">Albula goreensis</name>
    <dbReference type="NCBI Taxonomy" id="1534307"/>
    <lineage>
        <taxon>Eukaryota</taxon>
        <taxon>Metazoa</taxon>
        <taxon>Chordata</taxon>
        <taxon>Craniata</taxon>
        <taxon>Vertebrata</taxon>
        <taxon>Euteleostomi</taxon>
        <taxon>Actinopterygii</taxon>
        <taxon>Neopterygii</taxon>
        <taxon>Teleostei</taxon>
        <taxon>Albuliformes</taxon>
        <taxon>Albulidae</taxon>
        <taxon>Albula</taxon>
    </lineage>
</organism>
<dbReference type="PANTHER" id="PTHR21446">
    <property type="entry name" value="DUF3504 DOMAIN-CONTAINING PROTEIN"/>
    <property type="match status" value="1"/>
</dbReference>
<dbReference type="Pfam" id="PF02946">
    <property type="entry name" value="GTF2I"/>
    <property type="match status" value="1"/>
</dbReference>
<dbReference type="Gene3D" id="3.90.1460.10">
    <property type="entry name" value="GTF2I-like"/>
    <property type="match status" value="1"/>
</dbReference>
<keyword evidence="3" id="KW-0805">Transcription regulation</keyword>
<evidence type="ECO:0000256" key="4">
    <source>
        <dbReference type="ARBA" id="ARBA00023125"/>
    </source>
</evidence>
<dbReference type="PANTHER" id="PTHR21446:SF12">
    <property type="entry name" value="POTASSIUM CHANNEL TETRAMERIZATION DOMAIN CONTAINING 1"/>
    <property type="match status" value="1"/>
</dbReference>
<proteinExistence type="predicted"/>
<comment type="caution">
    <text evidence="7">The sequence shown here is derived from an EMBL/GenBank/DDBJ whole genome shotgun (WGS) entry which is preliminary data.</text>
</comment>
<dbReference type="SUPFAM" id="SSF117773">
    <property type="entry name" value="GTF2I-like repeat"/>
    <property type="match status" value="1"/>
</dbReference>
<accession>A0A8T3E9N6</accession>
<keyword evidence="5" id="KW-0804">Transcription</keyword>
<dbReference type="OrthoDB" id="2434995at2759"/>
<dbReference type="GO" id="GO:0003677">
    <property type="term" value="F:DNA binding"/>
    <property type="evidence" value="ECO:0007669"/>
    <property type="project" value="UniProtKB-KW"/>
</dbReference>
<protein>
    <recommendedName>
        <fullName evidence="9">DUF3504 domain-containing protein</fullName>
    </recommendedName>
</protein>
<name>A0A8T3E9N6_9TELE</name>
<dbReference type="InterPro" id="IPR052787">
    <property type="entry name" value="MAVS"/>
</dbReference>
<dbReference type="Proteomes" id="UP000829720">
    <property type="component" value="Unassembled WGS sequence"/>
</dbReference>
<evidence type="ECO:0000256" key="5">
    <source>
        <dbReference type="ARBA" id="ARBA00023163"/>
    </source>
</evidence>
<keyword evidence="6" id="KW-0539">Nucleus</keyword>
<dbReference type="AlphaFoldDB" id="A0A8T3E9N6"/>
<reference evidence="7" key="1">
    <citation type="submission" date="2021-01" db="EMBL/GenBank/DDBJ databases">
        <authorList>
            <person name="Zahm M."/>
            <person name="Roques C."/>
            <person name="Cabau C."/>
            <person name="Klopp C."/>
            <person name="Donnadieu C."/>
            <person name="Jouanno E."/>
            <person name="Lampietro C."/>
            <person name="Louis A."/>
            <person name="Herpin A."/>
            <person name="Echchiki A."/>
            <person name="Berthelot C."/>
            <person name="Parey E."/>
            <person name="Roest-Crollius H."/>
            <person name="Braasch I."/>
            <person name="Postlethwait J."/>
            <person name="Bobe J."/>
            <person name="Montfort J."/>
            <person name="Bouchez O."/>
            <person name="Begum T."/>
            <person name="Mejri S."/>
            <person name="Adams A."/>
            <person name="Chen W.-J."/>
            <person name="Guiguen Y."/>
        </authorList>
    </citation>
    <scope>NUCLEOTIDE SEQUENCE</scope>
    <source>
        <tissue evidence="7">Blood</tissue>
    </source>
</reference>
<keyword evidence="2" id="KW-0677">Repeat</keyword>
<evidence type="ECO:0008006" key="9">
    <source>
        <dbReference type="Google" id="ProtNLM"/>
    </source>
</evidence>
<keyword evidence="4" id="KW-0238">DNA-binding</keyword>
<comment type="subcellular location">
    <subcellularLocation>
        <location evidence="1">Nucleus</location>
    </subcellularLocation>
</comment>